<comment type="caution">
    <text evidence="2">The sequence shown here is derived from an EMBL/GenBank/DDBJ whole genome shotgun (WGS) entry which is preliminary data.</text>
</comment>
<reference evidence="2 3" key="1">
    <citation type="journal article" date="2020" name="Genomics">
        <title>Complete, high-quality genomes from long-read metagenomic sequencing of two wolf lichen thalli reveals enigmatic genome architecture.</title>
        <authorList>
            <person name="McKenzie S.K."/>
            <person name="Walston R.F."/>
            <person name="Allen J.L."/>
        </authorList>
    </citation>
    <scope>NUCLEOTIDE SEQUENCE [LARGE SCALE GENOMIC DNA]</scope>
    <source>
        <strain evidence="2">WasteWater1</strain>
    </source>
</reference>
<sequence length="368" mass="39275">MLQSQENTDYNTLHSTEPGKEAIVARLQKHDSTVQTPKSGTDYENNSQKQKQAEKTGASERHQLMSSARKYRQPSAATIGVESSRAYWPSSPLQHGMELIDCDAFSAESNGEGHRLLISASDAFWGLEDDIASHLAWFTLRLKCQPGDIISVLSELLRSTQKGLQSGLTPSTSGTLHPIIPTASGKVVSPGKGQILSGGSKKLIGSNRSLSIQSIRALGHRRGFSFFPGDDSTNPILFNTVGGQYTDCETISIRPLDWQDTKQGEHNGSGASAKGGLSGGMAVGSRSQQPLAKSIVSLTAGSDVSRSPQPHGSGKSDLTTIIDGSSRSSSLSQRESLNSNVENDTVRKCFIRRGNSHLAVAAARAART</sequence>
<feature type="compositionally biased region" description="Low complexity" evidence="1">
    <location>
        <begin position="325"/>
        <end position="339"/>
    </location>
</feature>
<feature type="compositionally biased region" description="Polar residues" evidence="1">
    <location>
        <begin position="300"/>
        <end position="323"/>
    </location>
</feature>
<dbReference type="GeneID" id="59332960"/>
<keyword evidence="3" id="KW-1185">Reference proteome</keyword>
<dbReference type="RefSeq" id="XP_037157470.1">
    <property type="nucleotide sequence ID" value="XM_037295469.1"/>
</dbReference>
<dbReference type="Proteomes" id="UP000593566">
    <property type="component" value="Unassembled WGS sequence"/>
</dbReference>
<gene>
    <name evidence="2" type="ORF">HO133_004552</name>
</gene>
<organism evidence="2 3">
    <name type="scientific">Letharia lupina</name>
    <dbReference type="NCBI Taxonomy" id="560253"/>
    <lineage>
        <taxon>Eukaryota</taxon>
        <taxon>Fungi</taxon>
        <taxon>Dikarya</taxon>
        <taxon>Ascomycota</taxon>
        <taxon>Pezizomycotina</taxon>
        <taxon>Lecanoromycetes</taxon>
        <taxon>OSLEUM clade</taxon>
        <taxon>Lecanoromycetidae</taxon>
        <taxon>Lecanorales</taxon>
        <taxon>Lecanorineae</taxon>
        <taxon>Parmeliaceae</taxon>
        <taxon>Letharia</taxon>
    </lineage>
</organism>
<dbReference type="EMBL" id="JACCJB010000002">
    <property type="protein sequence ID" value="KAF6230213.1"/>
    <property type="molecule type" value="Genomic_DNA"/>
</dbReference>
<evidence type="ECO:0000313" key="2">
    <source>
        <dbReference type="EMBL" id="KAF6230213.1"/>
    </source>
</evidence>
<evidence type="ECO:0000313" key="3">
    <source>
        <dbReference type="Proteomes" id="UP000593566"/>
    </source>
</evidence>
<dbReference type="AlphaFoldDB" id="A0A8H6FKI3"/>
<protein>
    <submittedName>
        <fullName evidence="2">Uncharacterized protein</fullName>
    </submittedName>
</protein>
<name>A0A8H6FKI3_9LECA</name>
<proteinExistence type="predicted"/>
<feature type="compositionally biased region" description="Polar residues" evidence="1">
    <location>
        <begin position="1"/>
        <end position="15"/>
    </location>
</feature>
<feature type="compositionally biased region" description="Polar residues" evidence="1">
    <location>
        <begin position="33"/>
        <end position="50"/>
    </location>
</feature>
<feature type="region of interest" description="Disordered" evidence="1">
    <location>
        <begin position="300"/>
        <end position="339"/>
    </location>
</feature>
<accession>A0A8H6FKI3</accession>
<evidence type="ECO:0000256" key="1">
    <source>
        <dbReference type="SAM" id="MobiDB-lite"/>
    </source>
</evidence>
<feature type="compositionally biased region" description="Basic and acidic residues" evidence="1">
    <location>
        <begin position="51"/>
        <end position="63"/>
    </location>
</feature>
<feature type="region of interest" description="Disordered" evidence="1">
    <location>
        <begin position="260"/>
        <end position="288"/>
    </location>
</feature>
<feature type="region of interest" description="Disordered" evidence="1">
    <location>
        <begin position="1"/>
        <end position="75"/>
    </location>
</feature>